<dbReference type="GO" id="GO:0032259">
    <property type="term" value="P:methylation"/>
    <property type="evidence" value="ECO:0007669"/>
    <property type="project" value="UniProtKB-KW"/>
</dbReference>
<keyword evidence="2" id="KW-0489">Methyltransferase</keyword>
<gene>
    <name evidence="2" type="ORF">QJ522_03930</name>
</gene>
<dbReference type="InterPro" id="IPR029063">
    <property type="entry name" value="SAM-dependent_MTases_sf"/>
</dbReference>
<dbReference type="AlphaFoldDB" id="A0AAW6TXK3"/>
<reference evidence="2" key="1">
    <citation type="submission" date="2023-05" db="EMBL/GenBank/DDBJ databases">
        <title>Anaerotaeda fermentans gen. nov., sp. nov., a novel anaerobic planctomycete of the new family within the order Sedimentisphaerales isolated from Taman Peninsula, Russia.</title>
        <authorList>
            <person name="Khomyakova M.A."/>
            <person name="Merkel A.Y."/>
            <person name="Slobodkin A.I."/>
        </authorList>
    </citation>
    <scope>NUCLEOTIDE SEQUENCE</scope>
    <source>
        <strain evidence="2">M17dextr</strain>
    </source>
</reference>
<dbReference type="Pfam" id="PF08241">
    <property type="entry name" value="Methyltransf_11"/>
    <property type="match status" value="1"/>
</dbReference>
<dbReference type="RefSeq" id="WP_349243595.1">
    <property type="nucleotide sequence ID" value="NZ_JASCXX010000003.1"/>
</dbReference>
<dbReference type="Proteomes" id="UP001431776">
    <property type="component" value="Unassembled WGS sequence"/>
</dbReference>
<sequence>MTWLRNRARDGSWLWFVLRRRVYQKGHALQRLLIGPRLPVNPDGRVRVHLGCGDVNATGFINVDASAVPHVHYVRDVTDLSIFPDGFADLVYACHVLEHVRHPMVTRTLWEWRRVLKPGGVLRLSVPDFERILHVYEACDRDLQSVVGFFMGGQQLPHDTHCSVFDRAYLSQKLVESGFREVRQWDARRAEDHEMDDWASRQIERSGRWFDISLNLEAVK</sequence>
<keyword evidence="2" id="KW-0808">Transferase</keyword>
<dbReference type="EMBL" id="JASCXX010000003">
    <property type="protein sequence ID" value="MDI6448186.1"/>
    <property type="molecule type" value="Genomic_DNA"/>
</dbReference>
<evidence type="ECO:0000259" key="1">
    <source>
        <dbReference type="Pfam" id="PF08241"/>
    </source>
</evidence>
<organism evidence="2 3">
    <name type="scientific">Anaerobaca lacustris</name>
    <dbReference type="NCBI Taxonomy" id="3044600"/>
    <lineage>
        <taxon>Bacteria</taxon>
        <taxon>Pseudomonadati</taxon>
        <taxon>Planctomycetota</taxon>
        <taxon>Phycisphaerae</taxon>
        <taxon>Sedimentisphaerales</taxon>
        <taxon>Anaerobacaceae</taxon>
        <taxon>Anaerobaca</taxon>
    </lineage>
</organism>
<proteinExistence type="predicted"/>
<name>A0AAW6TXK3_9BACT</name>
<dbReference type="Gene3D" id="3.40.50.150">
    <property type="entry name" value="Vaccinia Virus protein VP39"/>
    <property type="match status" value="1"/>
</dbReference>
<keyword evidence="3" id="KW-1185">Reference proteome</keyword>
<protein>
    <submittedName>
        <fullName evidence="2">Methyltransferase domain-containing protein</fullName>
    </submittedName>
</protein>
<evidence type="ECO:0000313" key="3">
    <source>
        <dbReference type="Proteomes" id="UP001431776"/>
    </source>
</evidence>
<dbReference type="CDD" id="cd02440">
    <property type="entry name" value="AdoMet_MTases"/>
    <property type="match status" value="1"/>
</dbReference>
<dbReference type="SUPFAM" id="SSF53335">
    <property type="entry name" value="S-adenosyl-L-methionine-dependent methyltransferases"/>
    <property type="match status" value="1"/>
</dbReference>
<comment type="caution">
    <text evidence="2">The sequence shown here is derived from an EMBL/GenBank/DDBJ whole genome shotgun (WGS) entry which is preliminary data.</text>
</comment>
<dbReference type="GO" id="GO:0008757">
    <property type="term" value="F:S-adenosylmethionine-dependent methyltransferase activity"/>
    <property type="evidence" value="ECO:0007669"/>
    <property type="project" value="InterPro"/>
</dbReference>
<feature type="domain" description="Methyltransferase type 11" evidence="1">
    <location>
        <begin position="73"/>
        <end position="122"/>
    </location>
</feature>
<evidence type="ECO:0000313" key="2">
    <source>
        <dbReference type="EMBL" id="MDI6448186.1"/>
    </source>
</evidence>
<dbReference type="InterPro" id="IPR013216">
    <property type="entry name" value="Methyltransf_11"/>
</dbReference>
<accession>A0AAW6TXK3</accession>